<organism evidence="2 3">
    <name type="scientific">Solemya pervernicosa gill symbiont</name>
    <dbReference type="NCBI Taxonomy" id="642797"/>
    <lineage>
        <taxon>Bacteria</taxon>
        <taxon>Pseudomonadati</taxon>
        <taxon>Pseudomonadota</taxon>
        <taxon>Gammaproteobacteria</taxon>
        <taxon>sulfur-oxidizing symbionts</taxon>
    </lineage>
</organism>
<feature type="transmembrane region" description="Helical" evidence="1">
    <location>
        <begin position="6"/>
        <end position="28"/>
    </location>
</feature>
<protein>
    <submittedName>
        <fullName evidence="2">Uncharacterized protein</fullName>
    </submittedName>
</protein>
<gene>
    <name evidence="2" type="ORF">BOW53_14615</name>
</gene>
<keyword evidence="1" id="KW-0472">Membrane</keyword>
<dbReference type="AlphaFoldDB" id="A0A1T2L167"/>
<keyword evidence="3" id="KW-1185">Reference proteome</keyword>
<reference evidence="2 3" key="1">
    <citation type="submission" date="2016-11" db="EMBL/GenBank/DDBJ databases">
        <title>Mixed transmission modes and dynamic genome evolution in an obligate animal-bacterial symbiosis.</title>
        <authorList>
            <person name="Russell S.L."/>
            <person name="Corbett-Detig R.B."/>
            <person name="Cavanaugh C.M."/>
        </authorList>
    </citation>
    <scope>NUCLEOTIDE SEQUENCE [LARGE SCALE GENOMIC DNA]</scope>
    <source>
        <strain evidence="2">Sveles-Q1</strain>
    </source>
</reference>
<name>A0A1T2L167_9GAMM</name>
<dbReference type="EMBL" id="MPRL01000076">
    <property type="protein sequence ID" value="OOZ38676.1"/>
    <property type="molecule type" value="Genomic_DNA"/>
</dbReference>
<keyword evidence="1" id="KW-1133">Transmembrane helix</keyword>
<keyword evidence="1" id="KW-0812">Transmembrane</keyword>
<accession>A0A1T2L167</accession>
<evidence type="ECO:0000313" key="3">
    <source>
        <dbReference type="Proteomes" id="UP000191110"/>
    </source>
</evidence>
<feature type="transmembrane region" description="Helical" evidence="1">
    <location>
        <begin position="81"/>
        <end position="100"/>
    </location>
</feature>
<dbReference type="Proteomes" id="UP000191110">
    <property type="component" value="Unassembled WGS sequence"/>
</dbReference>
<proteinExistence type="predicted"/>
<feature type="transmembrane region" description="Helical" evidence="1">
    <location>
        <begin position="40"/>
        <end position="69"/>
    </location>
</feature>
<sequence length="109" mass="12123">MYRYFLQIALISLVSLMVVIINLPAALIDKLGFDPAAIKGALLVMIFIGLLVYRALALVMLTAVVALGANLPAELAELWGINRGILIFILVVMIIIPLYLRWKRDTSLW</sequence>
<comment type="caution">
    <text evidence="2">The sequence shown here is derived from an EMBL/GenBank/DDBJ whole genome shotgun (WGS) entry which is preliminary data.</text>
</comment>
<evidence type="ECO:0000256" key="1">
    <source>
        <dbReference type="SAM" id="Phobius"/>
    </source>
</evidence>
<evidence type="ECO:0000313" key="2">
    <source>
        <dbReference type="EMBL" id="OOZ38676.1"/>
    </source>
</evidence>